<proteinExistence type="predicted"/>
<gene>
    <name evidence="1" type="ORF">ZOSMA_151G00020</name>
</gene>
<accession>A0A0K9PW13</accession>
<evidence type="ECO:0000313" key="2">
    <source>
        <dbReference type="Proteomes" id="UP000036987"/>
    </source>
</evidence>
<keyword evidence="2" id="KW-1185">Reference proteome</keyword>
<protein>
    <submittedName>
        <fullName evidence="1">Uncharacterized protein</fullName>
    </submittedName>
</protein>
<evidence type="ECO:0000313" key="1">
    <source>
        <dbReference type="EMBL" id="KMZ73171.1"/>
    </source>
</evidence>
<sequence length="56" mass="6363">MGDIPNLPQLHPSVGYRYRKGYGKKILLPHTKFLPPQLDVSDAHSSKVFLLKNFIS</sequence>
<dbReference type="Proteomes" id="UP000036987">
    <property type="component" value="Unassembled WGS sequence"/>
</dbReference>
<name>A0A0K9PW13_ZOSMR</name>
<organism evidence="1 2">
    <name type="scientific">Zostera marina</name>
    <name type="common">Eelgrass</name>
    <dbReference type="NCBI Taxonomy" id="29655"/>
    <lineage>
        <taxon>Eukaryota</taxon>
        <taxon>Viridiplantae</taxon>
        <taxon>Streptophyta</taxon>
        <taxon>Embryophyta</taxon>
        <taxon>Tracheophyta</taxon>
        <taxon>Spermatophyta</taxon>
        <taxon>Magnoliopsida</taxon>
        <taxon>Liliopsida</taxon>
        <taxon>Zosteraceae</taxon>
        <taxon>Zostera</taxon>
    </lineage>
</organism>
<dbReference type="AlphaFoldDB" id="A0A0K9PW13"/>
<dbReference type="EMBL" id="LFYR01000593">
    <property type="protein sequence ID" value="KMZ73171.1"/>
    <property type="molecule type" value="Genomic_DNA"/>
</dbReference>
<reference evidence="2" key="1">
    <citation type="journal article" date="2016" name="Nature">
        <title>The genome of the seagrass Zostera marina reveals angiosperm adaptation to the sea.</title>
        <authorList>
            <person name="Olsen J.L."/>
            <person name="Rouze P."/>
            <person name="Verhelst B."/>
            <person name="Lin Y.-C."/>
            <person name="Bayer T."/>
            <person name="Collen J."/>
            <person name="Dattolo E."/>
            <person name="De Paoli E."/>
            <person name="Dittami S."/>
            <person name="Maumus F."/>
            <person name="Michel G."/>
            <person name="Kersting A."/>
            <person name="Lauritano C."/>
            <person name="Lohaus R."/>
            <person name="Toepel M."/>
            <person name="Tonon T."/>
            <person name="Vanneste K."/>
            <person name="Amirebrahimi M."/>
            <person name="Brakel J."/>
            <person name="Bostroem C."/>
            <person name="Chovatia M."/>
            <person name="Grimwood J."/>
            <person name="Jenkins J.W."/>
            <person name="Jueterbock A."/>
            <person name="Mraz A."/>
            <person name="Stam W.T."/>
            <person name="Tice H."/>
            <person name="Bornberg-Bauer E."/>
            <person name="Green P.J."/>
            <person name="Pearson G.A."/>
            <person name="Procaccini G."/>
            <person name="Duarte C.M."/>
            <person name="Schmutz J."/>
            <person name="Reusch T.B.H."/>
            <person name="Van de Peer Y."/>
        </authorList>
    </citation>
    <scope>NUCLEOTIDE SEQUENCE [LARGE SCALE GENOMIC DNA]</scope>
    <source>
        <strain evidence="2">cv. Finnish</strain>
    </source>
</reference>
<comment type="caution">
    <text evidence="1">The sequence shown here is derived from an EMBL/GenBank/DDBJ whole genome shotgun (WGS) entry which is preliminary data.</text>
</comment>